<accession>A0A1Q9C1B6</accession>
<dbReference type="EMBL" id="LSRX01001945">
    <property type="protein sequence ID" value="OLP76713.1"/>
    <property type="molecule type" value="Genomic_DNA"/>
</dbReference>
<dbReference type="OrthoDB" id="433512at2759"/>
<reference evidence="2 3" key="1">
    <citation type="submission" date="2016-02" db="EMBL/GenBank/DDBJ databases">
        <title>Genome analysis of coral dinoflagellate symbionts highlights evolutionary adaptations to a symbiotic lifestyle.</title>
        <authorList>
            <person name="Aranda M."/>
            <person name="Li Y."/>
            <person name="Liew Y.J."/>
            <person name="Baumgarten S."/>
            <person name="Simakov O."/>
            <person name="Wilson M."/>
            <person name="Piel J."/>
            <person name="Ashoor H."/>
            <person name="Bougouffa S."/>
            <person name="Bajic V.B."/>
            <person name="Ryu T."/>
            <person name="Ravasi T."/>
            <person name="Bayer T."/>
            <person name="Micklem G."/>
            <person name="Kim H."/>
            <person name="Bhak J."/>
            <person name="Lajeunesse T.C."/>
            <person name="Voolstra C.R."/>
        </authorList>
    </citation>
    <scope>NUCLEOTIDE SEQUENCE [LARGE SCALE GENOMIC DNA]</scope>
    <source>
        <strain evidence="2 3">CCMP2467</strain>
    </source>
</reference>
<name>A0A1Q9C1B6_SYMMI</name>
<feature type="region of interest" description="Disordered" evidence="1">
    <location>
        <begin position="276"/>
        <end position="297"/>
    </location>
</feature>
<evidence type="ECO:0000313" key="3">
    <source>
        <dbReference type="Proteomes" id="UP000186817"/>
    </source>
</evidence>
<comment type="caution">
    <text evidence="2">The sequence shown here is derived from an EMBL/GenBank/DDBJ whole genome shotgun (WGS) entry which is preliminary data.</text>
</comment>
<evidence type="ECO:0000256" key="1">
    <source>
        <dbReference type="SAM" id="MobiDB-lite"/>
    </source>
</evidence>
<dbReference type="Proteomes" id="UP000186817">
    <property type="component" value="Unassembled WGS sequence"/>
</dbReference>
<sequence length="358" mass="40737">MNENECPASCPRRDPGIATSTKFLNCCGANRRCIKDCEFLVINALTFKQTLKRMRENQRFFDLYMPGLNKNRSLRPHPNEFFQREVVPEGECLLEEGMVLLEPAVFMVQRGEVALRRCKMSSANPAYVLSTRPLVGKPQKVTTQDVTCLLLPEVARTFTPQLDEEGLPRIGLPPALKGTMRQRLEDEYVADPSHFLPPRDKKLSPEEAKVRHYKVLLKERMETIAVRKKERALKRDEELREGRPLRQEAPEEPVRNDAELEKIRALLEYASTLTAARPGSPEHIGEEGEDASWSHRPGRSWLSPDTFCGPYSRPASAEMFAERTLRKDYPPESQETITVLRTGDMSITQSLASDRGLS</sequence>
<feature type="region of interest" description="Disordered" evidence="1">
    <location>
        <begin position="232"/>
        <end position="256"/>
    </location>
</feature>
<dbReference type="AlphaFoldDB" id="A0A1Q9C1B6"/>
<gene>
    <name evidence="2" type="ORF">AK812_SmicGene43318</name>
</gene>
<evidence type="ECO:0000313" key="2">
    <source>
        <dbReference type="EMBL" id="OLP76713.1"/>
    </source>
</evidence>
<proteinExistence type="predicted"/>
<keyword evidence="3" id="KW-1185">Reference proteome</keyword>
<organism evidence="2 3">
    <name type="scientific">Symbiodinium microadriaticum</name>
    <name type="common">Dinoflagellate</name>
    <name type="synonym">Zooxanthella microadriatica</name>
    <dbReference type="NCBI Taxonomy" id="2951"/>
    <lineage>
        <taxon>Eukaryota</taxon>
        <taxon>Sar</taxon>
        <taxon>Alveolata</taxon>
        <taxon>Dinophyceae</taxon>
        <taxon>Suessiales</taxon>
        <taxon>Symbiodiniaceae</taxon>
        <taxon>Symbiodinium</taxon>
    </lineage>
</organism>
<protein>
    <submittedName>
        <fullName evidence="2">Uncharacterized protein</fullName>
    </submittedName>
</protein>